<dbReference type="InterPro" id="IPR042272">
    <property type="entry name" value="ATP12_ATP_synth-F1-assembly_N"/>
</dbReference>
<evidence type="ECO:0000313" key="4">
    <source>
        <dbReference type="EMBL" id="AOX16245.1"/>
    </source>
</evidence>
<dbReference type="EMBL" id="CP014674">
    <property type="protein sequence ID" value="AOX16245.1"/>
    <property type="molecule type" value="Genomic_DNA"/>
</dbReference>
<dbReference type="STRING" id="153496.A0U89_02930"/>
<dbReference type="AlphaFoldDB" id="A0A1D8URG1"/>
<dbReference type="Gene3D" id="1.10.3580.10">
    <property type="entry name" value="ATP12 ATPase"/>
    <property type="match status" value="1"/>
</dbReference>
<reference evidence="4 5" key="1">
    <citation type="journal article" date="2016" name="Microb. Cell Fact.">
        <title>Dissection of exopolysaccharide biosynthesis in Kozakia baliensis.</title>
        <authorList>
            <person name="Brandt J.U."/>
            <person name="Jakob F."/>
            <person name="Behr J."/>
            <person name="Geissler A.J."/>
            <person name="Vogel R.F."/>
        </authorList>
    </citation>
    <scope>NUCLEOTIDE SEQUENCE [LARGE SCALE GENOMIC DNA]</scope>
    <source>
        <strain evidence="4 5">DSM 14400</strain>
    </source>
</reference>
<accession>A0A1D8URG1</accession>
<gene>
    <name evidence="4" type="ORF">A0U89_02930</name>
</gene>
<dbReference type="SUPFAM" id="SSF160909">
    <property type="entry name" value="ATP12-like"/>
    <property type="match status" value="1"/>
</dbReference>
<evidence type="ECO:0000256" key="2">
    <source>
        <dbReference type="ARBA" id="ARBA00022946"/>
    </source>
</evidence>
<dbReference type="eggNOG" id="COG5387">
    <property type="taxonomic scope" value="Bacteria"/>
</dbReference>
<sequence>MSGSVKRFWREVGVEQVESGGFTVALDQRPIRLSGGNRLVVPSRALAEAIADEWRAIPPGESFNAQAFSLTRIAGTMIERVAPHHKQVIDTLLGYGAADLLCYRSDERSIAQEQAALFDPILEVFFLRYGVKPQVTDGILPIPLDSRLEHELRADLEHFPDAALAALGVIVPVLSSLFLGMSLVNGSIDEKQALEAAFIDERAQMRRWGEDVELLDQLAVKARDVNDACRFLFLARESEANEA</sequence>
<dbReference type="Proteomes" id="UP000179145">
    <property type="component" value="Chromosome"/>
</dbReference>
<evidence type="ECO:0000256" key="3">
    <source>
        <dbReference type="ARBA" id="ARBA00023186"/>
    </source>
</evidence>
<proteinExistence type="inferred from homology"/>
<dbReference type="PANTHER" id="PTHR21013:SF10">
    <property type="entry name" value="ATP SYNTHASE MITOCHONDRIAL F1 COMPLEX ASSEMBLY FACTOR 2"/>
    <property type="match status" value="1"/>
</dbReference>
<keyword evidence="5" id="KW-1185">Reference proteome</keyword>
<dbReference type="Gene3D" id="3.30.2180.10">
    <property type="entry name" value="ATP12-like"/>
    <property type="match status" value="1"/>
</dbReference>
<name>A0A1D8URG1_9PROT</name>
<dbReference type="RefSeq" id="WP_070402045.1">
    <property type="nucleotide sequence ID" value="NZ_BJVW01000002.1"/>
</dbReference>
<keyword evidence="3" id="KW-0143">Chaperone</keyword>
<dbReference type="KEGG" id="kba:A0U89_02930"/>
<evidence type="ECO:0000256" key="1">
    <source>
        <dbReference type="ARBA" id="ARBA00008231"/>
    </source>
</evidence>
<dbReference type="InterPro" id="IPR011419">
    <property type="entry name" value="ATP12_ATP_synth-F1-assembly"/>
</dbReference>
<protein>
    <submittedName>
        <fullName evidence="4">Uncharacterized protein</fullName>
    </submittedName>
</protein>
<evidence type="ECO:0000313" key="5">
    <source>
        <dbReference type="Proteomes" id="UP000179145"/>
    </source>
</evidence>
<dbReference type="Pfam" id="PF07542">
    <property type="entry name" value="ATP12"/>
    <property type="match status" value="1"/>
</dbReference>
<dbReference type="InterPro" id="IPR023335">
    <property type="entry name" value="ATP12_ortho_dom_sf"/>
</dbReference>
<dbReference type="OrthoDB" id="9797825at2"/>
<dbReference type="PANTHER" id="PTHR21013">
    <property type="entry name" value="ATP SYNTHASE MITOCHONDRIAL F1 COMPLEX ASSEMBLY FACTOR 2/ATP12 PROTEIN, MITOCHONDRIAL PRECURSOR"/>
    <property type="match status" value="1"/>
</dbReference>
<keyword evidence="2" id="KW-0809">Transit peptide</keyword>
<dbReference type="GO" id="GO:0043461">
    <property type="term" value="P:proton-transporting ATP synthase complex assembly"/>
    <property type="evidence" value="ECO:0007669"/>
    <property type="project" value="InterPro"/>
</dbReference>
<comment type="similarity">
    <text evidence="1">Belongs to the ATP12 family.</text>
</comment>
<organism evidence="4 5">
    <name type="scientific">Kozakia baliensis</name>
    <dbReference type="NCBI Taxonomy" id="153496"/>
    <lineage>
        <taxon>Bacteria</taxon>
        <taxon>Pseudomonadati</taxon>
        <taxon>Pseudomonadota</taxon>
        <taxon>Alphaproteobacteria</taxon>
        <taxon>Acetobacterales</taxon>
        <taxon>Acetobacteraceae</taxon>
        <taxon>Kozakia</taxon>
    </lineage>
</organism>